<reference evidence="1 2" key="1">
    <citation type="submission" date="2018-07" db="EMBL/GenBank/DDBJ databases">
        <title>Streptomyces species from bats.</title>
        <authorList>
            <person name="Dunlap C."/>
        </authorList>
    </citation>
    <scope>NUCLEOTIDE SEQUENCE [LARGE SCALE GENOMIC DNA]</scope>
    <source>
        <strain evidence="1 2">AC230</strain>
    </source>
</reference>
<keyword evidence="2" id="KW-1185">Reference proteome</keyword>
<organism evidence="1 2">
    <name type="scientific">Streptomyces corynorhini</name>
    <dbReference type="NCBI Taxonomy" id="2282652"/>
    <lineage>
        <taxon>Bacteria</taxon>
        <taxon>Bacillati</taxon>
        <taxon>Actinomycetota</taxon>
        <taxon>Actinomycetes</taxon>
        <taxon>Kitasatosporales</taxon>
        <taxon>Streptomycetaceae</taxon>
        <taxon>Streptomyces</taxon>
    </lineage>
</organism>
<comment type="caution">
    <text evidence="1">The sequence shown here is derived from an EMBL/GenBank/DDBJ whole genome shotgun (WGS) entry which is preliminary data.</text>
</comment>
<evidence type="ECO:0000313" key="1">
    <source>
        <dbReference type="EMBL" id="RDG39805.1"/>
    </source>
</evidence>
<dbReference type="Proteomes" id="UP000253741">
    <property type="component" value="Unassembled WGS sequence"/>
</dbReference>
<protein>
    <recommendedName>
        <fullName evidence="3">Nucleotidyltransferase domain-containing protein</fullName>
    </recommendedName>
</protein>
<evidence type="ECO:0008006" key="3">
    <source>
        <dbReference type="Google" id="ProtNLM"/>
    </source>
</evidence>
<accession>A0A370BKE2</accession>
<dbReference type="RefSeq" id="WP_114621888.1">
    <property type="nucleotide sequence ID" value="NZ_QQNA01000009.1"/>
</dbReference>
<sequence>MSNEYGIEDRFFTSRDSGEAVSLVERTHPHGCEGAFIIGSLSVGLGHAESDLDIVAVHRTSESARQHVAHGRRLDLTTVSLASWQRLAERMARYAVTRTDRAQGSLDRAEMTRTVRYAMGAALPLHGALPGPDRDVVAKVMIYRNAYEVGVLLEDAHGALAIGDPYTALLATHDAVKAGLDALLSAERDLYIGPKFLLRRAARSRLLGPLFPTLWELLHEPVPLDGLAERAEAVVRRRASLAVALVAVATTDGWDGAADIERLRPRRLGGGPLQDPFHSLIRFADGFVLAGPNVAYDLNEHMARLWSMCTGATVTEIHGEFAQWVDGEVTPHEVGEALEALAAMGVVETPGR</sequence>
<gene>
    <name evidence="1" type="ORF">DVH02_01855</name>
</gene>
<proteinExistence type="predicted"/>
<name>A0A370BKE2_9ACTN</name>
<dbReference type="AlphaFoldDB" id="A0A370BKE2"/>
<dbReference type="EMBL" id="QQNA01000009">
    <property type="protein sequence ID" value="RDG39805.1"/>
    <property type="molecule type" value="Genomic_DNA"/>
</dbReference>
<evidence type="ECO:0000313" key="2">
    <source>
        <dbReference type="Proteomes" id="UP000253741"/>
    </source>
</evidence>
<dbReference type="OrthoDB" id="4162222at2"/>